<dbReference type="KEGG" id="nhu:H0264_29115"/>
<name>A0A7D6Z827_9NOCA</name>
<dbReference type="RefSeq" id="WP_181580512.1">
    <property type="nucleotide sequence ID" value="NZ_CP059399.1"/>
</dbReference>
<sequence>MTAMKVPPVPMWQRAVPSRRGRPPLLWLVGVHGGAGVSSLAASMDWAGDAGQRWPARIGVGADMDSPLVVLVARSHMHGINALQRALLAHKHDATPAGSQVVGVITVADSARPLPAPVADRRDDTEALAHELGAQPWRLGWLEPWRALEPHELAAWHPAADTTPLDDTDPTRTPPQPVRLLAELILATARAAGAKITARAHDQGAESASQ</sequence>
<dbReference type="EMBL" id="CP059399">
    <property type="protein sequence ID" value="QLY29308.1"/>
    <property type="molecule type" value="Genomic_DNA"/>
</dbReference>
<protein>
    <submittedName>
        <fullName evidence="1">Uncharacterized protein</fullName>
    </submittedName>
</protein>
<organism evidence="1 2">
    <name type="scientific">Nocardia huaxiensis</name>
    <dbReference type="NCBI Taxonomy" id="2755382"/>
    <lineage>
        <taxon>Bacteria</taxon>
        <taxon>Bacillati</taxon>
        <taxon>Actinomycetota</taxon>
        <taxon>Actinomycetes</taxon>
        <taxon>Mycobacteriales</taxon>
        <taxon>Nocardiaceae</taxon>
        <taxon>Nocardia</taxon>
    </lineage>
</organism>
<accession>A0A7D6Z827</accession>
<dbReference type="AlphaFoldDB" id="A0A7D6Z827"/>
<keyword evidence="2" id="KW-1185">Reference proteome</keyword>
<dbReference type="Proteomes" id="UP000515512">
    <property type="component" value="Chromosome"/>
</dbReference>
<gene>
    <name evidence="1" type="ORF">H0264_29115</name>
</gene>
<evidence type="ECO:0000313" key="1">
    <source>
        <dbReference type="EMBL" id="QLY29308.1"/>
    </source>
</evidence>
<reference evidence="1 2" key="1">
    <citation type="submission" date="2020-07" db="EMBL/GenBank/DDBJ databases">
        <authorList>
            <person name="Zhuang K."/>
            <person name="Ran Y."/>
        </authorList>
    </citation>
    <scope>NUCLEOTIDE SEQUENCE [LARGE SCALE GENOMIC DNA]</scope>
    <source>
        <strain evidence="1 2">WCH-YHL-001</strain>
    </source>
</reference>
<proteinExistence type="predicted"/>
<evidence type="ECO:0000313" key="2">
    <source>
        <dbReference type="Proteomes" id="UP000515512"/>
    </source>
</evidence>